<dbReference type="InterPro" id="IPR011527">
    <property type="entry name" value="ABC1_TM_dom"/>
</dbReference>
<keyword evidence="7" id="KW-1185">Reference proteome</keyword>
<comment type="caution">
    <text evidence="6">The sequence shown here is derived from an EMBL/GenBank/DDBJ whole genome shotgun (WGS) entry which is preliminary data.</text>
</comment>
<dbReference type="GO" id="GO:0140359">
    <property type="term" value="F:ABC-type transporter activity"/>
    <property type="evidence" value="ECO:0007669"/>
    <property type="project" value="InterPro"/>
</dbReference>
<dbReference type="AlphaFoldDB" id="A0A812T932"/>
<dbReference type="GO" id="GO:0006635">
    <property type="term" value="P:fatty acid beta-oxidation"/>
    <property type="evidence" value="ECO:0007669"/>
    <property type="project" value="TreeGrafter"/>
</dbReference>
<dbReference type="InterPro" id="IPR050835">
    <property type="entry name" value="ABC_transporter_sub-D"/>
</dbReference>
<evidence type="ECO:0000313" key="6">
    <source>
        <dbReference type="EMBL" id="CAE7515993.1"/>
    </source>
</evidence>
<evidence type="ECO:0000259" key="5">
    <source>
        <dbReference type="Pfam" id="PF06472"/>
    </source>
</evidence>
<dbReference type="GO" id="GO:0005324">
    <property type="term" value="F:long-chain fatty acid transmembrane transporter activity"/>
    <property type="evidence" value="ECO:0007669"/>
    <property type="project" value="TreeGrafter"/>
</dbReference>
<keyword evidence="2" id="KW-0812">Transmembrane</keyword>
<evidence type="ECO:0000256" key="1">
    <source>
        <dbReference type="ARBA" id="ARBA00022448"/>
    </source>
</evidence>
<sequence>MGFKEQRLRYPIFVLLHAAAIDLTSCLRQRIALKWRRNMTRKLHKLYFQKQRFYRLQADVREQMIVDADVRICRDVHDMAYATSEVAVAGIEAMVKTCIFTGVSLVQRHWLWGFLPSLFFVVVVKFVLGVQPNHGNTVQTSLQHFESRLRQHFGRLQSRCGSILMLQGEAFELDLLHKSLRDVSAMARKMYDVMFPLEMAEWMCLHSTQAATVLELMAFVSAASLGMRYGSIDGSFDQHSHAAGRYLCNVQHFFNACSGWNAFLGSRTLLMSSTAASNRVKQLYTRRALTLSLQHHAKAHLTGQVLKSMVES</sequence>
<dbReference type="PANTHER" id="PTHR11384">
    <property type="entry name" value="ATP-BINDING CASSETTE, SUB-FAMILY D MEMBER"/>
    <property type="match status" value="1"/>
</dbReference>
<reference evidence="6" key="1">
    <citation type="submission" date="2021-02" db="EMBL/GenBank/DDBJ databases">
        <authorList>
            <person name="Dougan E. K."/>
            <person name="Rhodes N."/>
            <person name="Thang M."/>
            <person name="Chan C."/>
        </authorList>
    </citation>
    <scope>NUCLEOTIDE SEQUENCE</scope>
</reference>
<dbReference type="GO" id="GO:0007031">
    <property type="term" value="P:peroxisome organization"/>
    <property type="evidence" value="ECO:0007669"/>
    <property type="project" value="TreeGrafter"/>
</dbReference>
<evidence type="ECO:0000256" key="4">
    <source>
        <dbReference type="ARBA" id="ARBA00023136"/>
    </source>
</evidence>
<dbReference type="PANTHER" id="PTHR11384:SF59">
    <property type="entry name" value="LYSOSOMAL COBALAMIN TRANSPORTER ABCD4"/>
    <property type="match status" value="1"/>
</dbReference>
<dbReference type="Pfam" id="PF06472">
    <property type="entry name" value="ABC_membrane_2"/>
    <property type="match status" value="1"/>
</dbReference>
<proteinExistence type="predicted"/>
<dbReference type="GO" id="GO:0005524">
    <property type="term" value="F:ATP binding"/>
    <property type="evidence" value="ECO:0007669"/>
    <property type="project" value="InterPro"/>
</dbReference>
<dbReference type="GO" id="GO:0005778">
    <property type="term" value="C:peroxisomal membrane"/>
    <property type="evidence" value="ECO:0007669"/>
    <property type="project" value="TreeGrafter"/>
</dbReference>
<dbReference type="GO" id="GO:0015910">
    <property type="term" value="P:long-chain fatty acid import into peroxisome"/>
    <property type="evidence" value="ECO:0007669"/>
    <property type="project" value="TreeGrafter"/>
</dbReference>
<dbReference type="GO" id="GO:0042760">
    <property type="term" value="P:very long-chain fatty acid catabolic process"/>
    <property type="evidence" value="ECO:0007669"/>
    <property type="project" value="TreeGrafter"/>
</dbReference>
<dbReference type="EMBL" id="CAJNDS010002535">
    <property type="protein sequence ID" value="CAE7515993.1"/>
    <property type="molecule type" value="Genomic_DNA"/>
</dbReference>
<accession>A0A812T932</accession>
<gene>
    <name evidence="6" type="ORF">SNAT2548_LOCUS28883</name>
</gene>
<protein>
    <recommendedName>
        <fullName evidence="5">ABC transmembrane type-1 domain-containing protein</fullName>
    </recommendedName>
</protein>
<name>A0A812T932_9DINO</name>
<dbReference type="Proteomes" id="UP000604046">
    <property type="component" value="Unassembled WGS sequence"/>
</dbReference>
<keyword evidence="1" id="KW-0813">Transport</keyword>
<dbReference type="OrthoDB" id="484907at2759"/>
<evidence type="ECO:0000313" key="7">
    <source>
        <dbReference type="Proteomes" id="UP000604046"/>
    </source>
</evidence>
<keyword evidence="4" id="KW-0472">Membrane</keyword>
<feature type="domain" description="ABC transmembrane type-1" evidence="5">
    <location>
        <begin position="13"/>
        <end position="206"/>
    </location>
</feature>
<evidence type="ECO:0000256" key="2">
    <source>
        <dbReference type="ARBA" id="ARBA00022692"/>
    </source>
</evidence>
<evidence type="ECO:0000256" key="3">
    <source>
        <dbReference type="ARBA" id="ARBA00022989"/>
    </source>
</evidence>
<organism evidence="6 7">
    <name type="scientific">Symbiodinium natans</name>
    <dbReference type="NCBI Taxonomy" id="878477"/>
    <lineage>
        <taxon>Eukaryota</taxon>
        <taxon>Sar</taxon>
        <taxon>Alveolata</taxon>
        <taxon>Dinophyceae</taxon>
        <taxon>Suessiales</taxon>
        <taxon>Symbiodiniaceae</taxon>
        <taxon>Symbiodinium</taxon>
    </lineage>
</organism>
<keyword evidence="3" id="KW-1133">Transmembrane helix</keyword>